<evidence type="ECO:0000256" key="1">
    <source>
        <dbReference type="ARBA" id="ARBA00022553"/>
    </source>
</evidence>
<feature type="transmembrane region" description="Helical" evidence="4">
    <location>
        <begin position="32"/>
        <end position="50"/>
    </location>
</feature>
<gene>
    <name evidence="6" type="ORF">AM506_12050</name>
</gene>
<feature type="transmembrane region" description="Helical" evidence="4">
    <location>
        <begin position="56"/>
        <end position="75"/>
    </location>
</feature>
<evidence type="ECO:0000259" key="5">
    <source>
        <dbReference type="SMART" id="SM00387"/>
    </source>
</evidence>
<dbReference type="InterPro" id="IPR003594">
    <property type="entry name" value="HATPase_dom"/>
</dbReference>
<dbReference type="SUPFAM" id="SSF55890">
    <property type="entry name" value="Sporulation response regulatory protein Spo0B"/>
    <property type="match status" value="1"/>
</dbReference>
<evidence type="ECO:0000256" key="4">
    <source>
        <dbReference type="SAM" id="Phobius"/>
    </source>
</evidence>
<dbReference type="PANTHER" id="PTHR40448:SF1">
    <property type="entry name" value="TWO-COMPONENT SENSOR HISTIDINE KINASE"/>
    <property type="match status" value="1"/>
</dbReference>
<keyword evidence="3" id="KW-0418">Kinase</keyword>
<organism evidence="6 7">
    <name type="scientific">Rossellomorea vietnamensis</name>
    <dbReference type="NCBI Taxonomy" id="218284"/>
    <lineage>
        <taxon>Bacteria</taxon>
        <taxon>Bacillati</taxon>
        <taxon>Bacillota</taxon>
        <taxon>Bacilli</taxon>
        <taxon>Bacillales</taxon>
        <taxon>Bacillaceae</taxon>
        <taxon>Rossellomorea</taxon>
    </lineage>
</organism>
<dbReference type="AlphaFoldDB" id="A0A0P6WDY3"/>
<dbReference type="Gene3D" id="3.30.565.10">
    <property type="entry name" value="Histidine kinase-like ATPase, C-terminal domain"/>
    <property type="match status" value="1"/>
</dbReference>
<dbReference type="EMBL" id="LIXZ01000008">
    <property type="protein sequence ID" value="KPL59252.1"/>
    <property type="molecule type" value="Genomic_DNA"/>
</dbReference>
<dbReference type="RefSeq" id="WP_060672745.1">
    <property type="nucleotide sequence ID" value="NZ_LIXZ01000008.1"/>
</dbReference>
<dbReference type="PATRIC" id="fig|218284.4.peg.4114"/>
<dbReference type="PANTHER" id="PTHR40448">
    <property type="entry name" value="TWO-COMPONENT SENSOR HISTIDINE KINASE"/>
    <property type="match status" value="1"/>
</dbReference>
<evidence type="ECO:0000313" key="7">
    <source>
        <dbReference type="Proteomes" id="UP000050398"/>
    </source>
</evidence>
<comment type="caution">
    <text evidence="6">The sequence shown here is derived from an EMBL/GenBank/DDBJ whole genome shotgun (WGS) entry which is preliminary data.</text>
</comment>
<proteinExistence type="predicted"/>
<evidence type="ECO:0000313" key="6">
    <source>
        <dbReference type="EMBL" id="KPL59252.1"/>
    </source>
</evidence>
<evidence type="ECO:0000256" key="2">
    <source>
        <dbReference type="ARBA" id="ARBA00022679"/>
    </source>
</evidence>
<feature type="transmembrane region" description="Helical" evidence="4">
    <location>
        <begin position="118"/>
        <end position="138"/>
    </location>
</feature>
<protein>
    <recommendedName>
        <fullName evidence="5">Histidine kinase/HSP90-like ATPase domain-containing protein</fullName>
    </recommendedName>
</protein>
<dbReference type="GO" id="GO:0000155">
    <property type="term" value="F:phosphorelay sensor kinase activity"/>
    <property type="evidence" value="ECO:0007669"/>
    <property type="project" value="InterPro"/>
</dbReference>
<feature type="domain" description="Histidine kinase/HSP90-like ATPase" evidence="5">
    <location>
        <begin position="318"/>
        <end position="430"/>
    </location>
</feature>
<dbReference type="SMART" id="SM00387">
    <property type="entry name" value="HATPase_c"/>
    <property type="match status" value="1"/>
</dbReference>
<keyword evidence="2" id="KW-0808">Transferase</keyword>
<sequence length="430" mass="48584">MNLLYTLLGGMIETFLIIIVGYALMGITGGKRLYSFLFVSFYGSVVLTMLKGSVPAYIYLLILIISIGILLTFIVRVSVKLSLLAIVAGSILLLLSEFVGSILLYLFQLVFHFTISDWPTLAVATPHMLMMLFMYFLIKKYNLGIHPNDANLGVKVSNTKFYSILFFLFAILFLYYAIIFSHHSSSVTLLSAVFLVIITILTFYVIQYLLNSNLESLSIQLNHQYEEDLSQYISQVKYQRHDFIHHILATKKMLDDGHYEECKDYLNEVLDETSSVNDVLPLTSDAVAGMLLSYKAIAFKKDVDLHFIIRDSLKDIPCRVFELNKILGNLILNSIEAVEIEEKSMKQITVVIGKTNNEYLFEVSNPACIDKFEKNISNIFKEGFSTKKGNGNQGQGLAIVQSLVEKYRGYLYPELLDNSVTFVVKIPCGG</sequence>
<dbReference type="Proteomes" id="UP000050398">
    <property type="component" value="Unassembled WGS sequence"/>
</dbReference>
<keyword evidence="4" id="KW-0812">Transmembrane</keyword>
<evidence type="ECO:0000256" key="3">
    <source>
        <dbReference type="ARBA" id="ARBA00022777"/>
    </source>
</evidence>
<feature type="transmembrane region" description="Helical" evidence="4">
    <location>
        <begin position="187"/>
        <end position="210"/>
    </location>
</feature>
<name>A0A0P6WDY3_9BACI</name>
<dbReference type="SUPFAM" id="SSF55874">
    <property type="entry name" value="ATPase domain of HSP90 chaperone/DNA topoisomerase II/histidine kinase"/>
    <property type="match status" value="1"/>
</dbReference>
<keyword evidence="1" id="KW-0597">Phosphoprotein</keyword>
<feature type="transmembrane region" description="Helical" evidence="4">
    <location>
        <begin position="159"/>
        <end position="181"/>
    </location>
</feature>
<keyword evidence="4" id="KW-0472">Membrane</keyword>
<accession>A0A0P6WDY3</accession>
<dbReference type="Pfam" id="PF14501">
    <property type="entry name" value="HATPase_c_5"/>
    <property type="match status" value="1"/>
</dbReference>
<dbReference type="OrthoDB" id="1634477at2"/>
<dbReference type="GO" id="GO:0042802">
    <property type="term" value="F:identical protein binding"/>
    <property type="evidence" value="ECO:0007669"/>
    <property type="project" value="TreeGrafter"/>
</dbReference>
<dbReference type="InterPro" id="IPR016120">
    <property type="entry name" value="Sig_transdc_His_kin_SpoOB"/>
</dbReference>
<dbReference type="InterPro" id="IPR036890">
    <property type="entry name" value="HATPase_C_sf"/>
</dbReference>
<feature type="transmembrane region" description="Helical" evidence="4">
    <location>
        <begin position="82"/>
        <end position="106"/>
    </location>
</feature>
<reference evidence="6 7" key="1">
    <citation type="submission" date="2015-08" db="EMBL/GenBank/DDBJ databases">
        <title>Draft Genome Sequence of Bacillus vietnamensis UCD-SED5.</title>
        <authorList>
            <person name="Lee R.D."/>
            <person name="Jospin G."/>
            <person name="Lang J.M."/>
            <person name="Coil D.A."/>
            <person name="Eisen J.A."/>
        </authorList>
    </citation>
    <scope>NUCLEOTIDE SEQUENCE [LARGE SCALE GENOMIC DNA]</scope>
    <source>
        <strain evidence="6 7">UCD-SED5</strain>
    </source>
</reference>
<dbReference type="InterPro" id="IPR032834">
    <property type="entry name" value="NatK-like_C"/>
</dbReference>
<feature type="transmembrane region" description="Helical" evidence="4">
    <location>
        <begin position="6"/>
        <end position="25"/>
    </location>
</feature>
<keyword evidence="4" id="KW-1133">Transmembrane helix</keyword>